<accession>A0A814W182</accession>
<gene>
    <name evidence="11" type="ORF">BJG266_LOCUS26604</name>
</gene>
<keyword evidence="3 9" id="KW-0812">Transmembrane</keyword>
<organism evidence="11 12">
    <name type="scientific">Adineta steineri</name>
    <dbReference type="NCBI Taxonomy" id="433720"/>
    <lineage>
        <taxon>Eukaryota</taxon>
        <taxon>Metazoa</taxon>
        <taxon>Spiralia</taxon>
        <taxon>Gnathifera</taxon>
        <taxon>Rotifera</taxon>
        <taxon>Eurotatoria</taxon>
        <taxon>Bdelloidea</taxon>
        <taxon>Adinetida</taxon>
        <taxon>Adinetidae</taxon>
        <taxon>Adineta</taxon>
    </lineage>
</organism>
<evidence type="ECO:0000256" key="7">
    <source>
        <dbReference type="ARBA" id="ARBA00023170"/>
    </source>
</evidence>
<feature type="transmembrane region" description="Helical" evidence="9">
    <location>
        <begin position="232"/>
        <end position="255"/>
    </location>
</feature>
<dbReference type="Gene3D" id="1.20.1070.10">
    <property type="entry name" value="Rhodopsin 7-helix transmembrane proteins"/>
    <property type="match status" value="1"/>
</dbReference>
<feature type="transmembrane region" description="Helical" evidence="9">
    <location>
        <begin position="24"/>
        <end position="46"/>
    </location>
</feature>
<evidence type="ECO:0000256" key="8">
    <source>
        <dbReference type="ARBA" id="ARBA00023224"/>
    </source>
</evidence>
<keyword evidence="8" id="KW-0807">Transducer</keyword>
<evidence type="ECO:0000259" key="10">
    <source>
        <dbReference type="PROSITE" id="PS50262"/>
    </source>
</evidence>
<evidence type="ECO:0000256" key="3">
    <source>
        <dbReference type="ARBA" id="ARBA00022692"/>
    </source>
</evidence>
<dbReference type="GO" id="GO:0004930">
    <property type="term" value="F:G protein-coupled receptor activity"/>
    <property type="evidence" value="ECO:0007669"/>
    <property type="project" value="UniProtKB-KW"/>
</dbReference>
<evidence type="ECO:0000313" key="11">
    <source>
        <dbReference type="EMBL" id="CAF1195799.1"/>
    </source>
</evidence>
<feature type="transmembrane region" description="Helical" evidence="9">
    <location>
        <begin position="53"/>
        <end position="78"/>
    </location>
</feature>
<dbReference type="EMBL" id="CAJNOI010000226">
    <property type="protein sequence ID" value="CAF1195799.1"/>
    <property type="molecule type" value="Genomic_DNA"/>
</dbReference>
<dbReference type="InterPro" id="IPR017452">
    <property type="entry name" value="GPCR_Rhodpsn_7TM"/>
</dbReference>
<sequence length="308" mass="35777">MNSNLFNENSTTTITEAWFTPLNILMIIFSLLVIILTLIYLLIIIFDRTCHTILMMFVANSCLAGLIVGCIILRMSLFTFQNDLKQIQYQDSLCIARAYIGYASYGILNYSFFLQALYRYLIIIYPNRLFYQSIRFQSLTICITWMIGFIYPIPFVLVDHITYNSDNQICQLVLQLSFSIIYGAFCAYNIPISLIIIIYFKLVRYVKEMSQNVTTSNNLVRAKRELKMIRRIVILVTVLIAIAFPYILMMCLSFFTTPPKYHFRIAYIFFDASTLSVMLLLFYFTDPLKASIMKRINVRSNTITTGTA</sequence>
<comment type="caution">
    <text evidence="11">The sequence shown here is derived from an EMBL/GenBank/DDBJ whole genome shotgun (WGS) entry which is preliminary data.</text>
</comment>
<protein>
    <recommendedName>
        <fullName evidence="10">G-protein coupled receptors family 1 profile domain-containing protein</fullName>
    </recommendedName>
</protein>
<keyword evidence="5" id="KW-0297">G-protein coupled receptor</keyword>
<dbReference type="PANTHER" id="PTHR24228:SF59">
    <property type="entry name" value="NEUROPEPTIDE RECEPTOR 15"/>
    <property type="match status" value="1"/>
</dbReference>
<dbReference type="SUPFAM" id="SSF81321">
    <property type="entry name" value="Family A G protein-coupled receptor-like"/>
    <property type="match status" value="1"/>
</dbReference>
<evidence type="ECO:0000256" key="2">
    <source>
        <dbReference type="ARBA" id="ARBA00022475"/>
    </source>
</evidence>
<evidence type="ECO:0000256" key="1">
    <source>
        <dbReference type="ARBA" id="ARBA00004651"/>
    </source>
</evidence>
<dbReference type="PANTHER" id="PTHR24228">
    <property type="entry name" value="B2 BRADYKININ RECEPTOR/ANGIOTENSIN II RECEPTOR"/>
    <property type="match status" value="1"/>
</dbReference>
<feature type="domain" description="G-protein coupled receptors family 1 profile" evidence="10">
    <location>
        <begin position="36"/>
        <end position="293"/>
    </location>
</feature>
<evidence type="ECO:0000256" key="9">
    <source>
        <dbReference type="SAM" id="Phobius"/>
    </source>
</evidence>
<dbReference type="InterPro" id="IPR000276">
    <property type="entry name" value="GPCR_Rhodpsn"/>
</dbReference>
<keyword evidence="4 9" id="KW-1133">Transmembrane helix</keyword>
<feature type="transmembrane region" description="Helical" evidence="9">
    <location>
        <begin position="261"/>
        <end position="285"/>
    </location>
</feature>
<dbReference type="CDD" id="cd00637">
    <property type="entry name" value="7tm_classA_rhodopsin-like"/>
    <property type="match status" value="1"/>
</dbReference>
<name>A0A814W182_9BILA</name>
<evidence type="ECO:0000313" key="12">
    <source>
        <dbReference type="Proteomes" id="UP000663877"/>
    </source>
</evidence>
<feature type="transmembrane region" description="Helical" evidence="9">
    <location>
        <begin position="178"/>
        <end position="200"/>
    </location>
</feature>
<dbReference type="Proteomes" id="UP000663877">
    <property type="component" value="Unassembled WGS sequence"/>
</dbReference>
<feature type="transmembrane region" description="Helical" evidence="9">
    <location>
        <begin position="139"/>
        <end position="158"/>
    </location>
</feature>
<keyword evidence="6 9" id="KW-0472">Membrane</keyword>
<keyword evidence="2" id="KW-1003">Cell membrane</keyword>
<dbReference type="PROSITE" id="PS50262">
    <property type="entry name" value="G_PROTEIN_RECEP_F1_2"/>
    <property type="match status" value="1"/>
</dbReference>
<feature type="transmembrane region" description="Helical" evidence="9">
    <location>
        <begin position="98"/>
        <end position="118"/>
    </location>
</feature>
<dbReference type="AlphaFoldDB" id="A0A814W182"/>
<evidence type="ECO:0000256" key="4">
    <source>
        <dbReference type="ARBA" id="ARBA00022989"/>
    </source>
</evidence>
<keyword evidence="7" id="KW-0675">Receptor</keyword>
<dbReference type="PRINTS" id="PR00237">
    <property type="entry name" value="GPCRRHODOPSN"/>
</dbReference>
<evidence type="ECO:0000256" key="5">
    <source>
        <dbReference type="ARBA" id="ARBA00023040"/>
    </source>
</evidence>
<comment type="subcellular location">
    <subcellularLocation>
        <location evidence="1">Cell membrane</location>
        <topology evidence="1">Multi-pass membrane protein</topology>
    </subcellularLocation>
</comment>
<dbReference type="GO" id="GO:0005886">
    <property type="term" value="C:plasma membrane"/>
    <property type="evidence" value="ECO:0007669"/>
    <property type="project" value="UniProtKB-SubCell"/>
</dbReference>
<reference evidence="11" key="1">
    <citation type="submission" date="2021-02" db="EMBL/GenBank/DDBJ databases">
        <authorList>
            <person name="Nowell W R."/>
        </authorList>
    </citation>
    <scope>NUCLEOTIDE SEQUENCE</scope>
</reference>
<evidence type="ECO:0000256" key="6">
    <source>
        <dbReference type="ARBA" id="ARBA00023136"/>
    </source>
</evidence>
<proteinExistence type="predicted"/>